<dbReference type="EMBL" id="JAPQKI010000005">
    <property type="protein sequence ID" value="KAJ5098042.1"/>
    <property type="molecule type" value="Genomic_DNA"/>
</dbReference>
<dbReference type="Proteomes" id="UP001149074">
    <property type="component" value="Unassembled WGS sequence"/>
</dbReference>
<dbReference type="AlphaFoldDB" id="A0A9W9KAK0"/>
<organism evidence="2 3">
    <name type="scientific">Penicillium argentinense</name>
    <dbReference type="NCBI Taxonomy" id="1131581"/>
    <lineage>
        <taxon>Eukaryota</taxon>
        <taxon>Fungi</taxon>
        <taxon>Dikarya</taxon>
        <taxon>Ascomycota</taxon>
        <taxon>Pezizomycotina</taxon>
        <taxon>Eurotiomycetes</taxon>
        <taxon>Eurotiomycetidae</taxon>
        <taxon>Eurotiales</taxon>
        <taxon>Aspergillaceae</taxon>
        <taxon>Penicillium</taxon>
    </lineage>
</organism>
<evidence type="ECO:0000313" key="2">
    <source>
        <dbReference type="EMBL" id="KAJ5098042.1"/>
    </source>
</evidence>
<name>A0A9W9KAK0_9EURO</name>
<feature type="compositionally biased region" description="Basic and acidic residues" evidence="1">
    <location>
        <begin position="36"/>
        <end position="46"/>
    </location>
</feature>
<feature type="compositionally biased region" description="Polar residues" evidence="1">
    <location>
        <begin position="165"/>
        <end position="176"/>
    </location>
</feature>
<dbReference type="RefSeq" id="XP_056473696.1">
    <property type="nucleotide sequence ID" value="XM_056617537.1"/>
</dbReference>
<reference evidence="2" key="1">
    <citation type="submission" date="2022-11" db="EMBL/GenBank/DDBJ databases">
        <authorList>
            <person name="Petersen C."/>
        </authorList>
    </citation>
    <scope>NUCLEOTIDE SEQUENCE</scope>
    <source>
        <strain evidence="2">IBT 30761</strain>
    </source>
</reference>
<evidence type="ECO:0000313" key="3">
    <source>
        <dbReference type="Proteomes" id="UP001149074"/>
    </source>
</evidence>
<dbReference type="GeneID" id="81356516"/>
<sequence>MAEKTFPSAAGPSDEEANIDQLPKRGLKRRLSSPCEYDKPEQDDFKRRKVSGLGTSEDSPTVAGEQLAPRREISEEDHAKRFYGPALDIVAGKFAEISLTLVQQRRGSSQKDRAKRLYGPALDIIGGKLAQVSPTPVQQRRADTVKRHQKTQVKETQLNLVAVQTTQNPSSASNVADATPANKDTATYEDNETSRPADHDDEGEVLDEVLDEVEDLVLY</sequence>
<accession>A0A9W9KAK0</accession>
<gene>
    <name evidence="2" type="ORF">N7532_005043</name>
</gene>
<feature type="region of interest" description="Disordered" evidence="1">
    <location>
        <begin position="1"/>
        <end position="76"/>
    </location>
</feature>
<feature type="region of interest" description="Disordered" evidence="1">
    <location>
        <begin position="165"/>
        <end position="205"/>
    </location>
</feature>
<comment type="caution">
    <text evidence="2">The sequence shown here is derived from an EMBL/GenBank/DDBJ whole genome shotgun (WGS) entry which is preliminary data.</text>
</comment>
<keyword evidence="3" id="KW-1185">Reference proteome</keyword>
<protein>
    <submittedName>
        <fullName evidence="2">Uncharacterized protein</fullName>
    </submittedName>
</protein>
<evidence type="ECO:0000256" key="1">
    <source>
        <dbReference type="SAM" id="MobiDB-lite"/>
    </source>
</evidence>
<proteinExistence type="predicted"/>
<reference evidence="2" key="2">
    <citation type="journal article" date="2023" name="IMA Fungus">
        <title>Comparative genomic study of the Penicillium genus elucidates a diverse pangenome and 15 lateral gene transfer events.</title>
        <authorList>
            <person name="Petersen C."/>
            <person name="Sorensen T."/>
            <person name="Nielsen M.R."/>
            <person name="Sondergaard T.E."/>
            <person name="Sorensen J.L."/>
            <person name="Fitzpatrick D.A."/>
            <person name="Frisvad J.C."/>
            <person name="Nielsen K.L."/>
        </authorList>
    </citation>
    <scope>NUCLEOTIDE SEQUENCE</scope>
    <source>
        <strain evidence="2">IBT 30761</strain>
    </source>
</reference>